<dbReference type="PROSITE" id="PS50966">
    <property type="entry name" value="ZF_SWIM"/>
    <property type="match status" value="1"/>
</dbReference>
<dbReference type="InterPro" id="IPR007527">
    <property type="entry name" value="Znf_SWIM"/>
</dbReference>
<dbReference type="InterPro" id="IPR018289">
    <property type="entry name" value="MULE_transposase_dom"/>
</dbReference>
<dbReference type="GO" id="GO:0008270">
    <property type="term" value="F:zinc ion binding"/>
    <property type="evidence" value="ECO:0007669"/>
    <property type="project" value="UniProtKB-KW"/>
</dbReference>
<feature type="compositionally biased region" description="Low complexity" evidence="2">
    <location>
        <begin position="32"/>
        <end position="71"/>
    </location>
</feature>
<gene>
    <name evidence="4" type="ORF">FOZ62_026054</name>
</gene>
<evidence type="ECO:0000259" key="3">
    <source>
        <dbReference type="PROSITE" id="PS50966"/>
    </source>
</evidence>
<accession>A0A7J6QWH0</accession>
<evidence type="ECO:0000313" key="4">
    <source>
        <dbReference type="EMBL" id="KAF4712784.1"/>
    </source>
</evidence>
<name>A0A7J6QWH0_PEROL</name>
<keyword evidence="1" id="KW-0862">Zinc</keyword>
<dbReference type="AlphaFoldDB" id="A0A7J6QWH0"/>
<feature type="compositionally biased region" description="Polar residues" evidence="2">
    <location>
        <begin position="184"/>
        <end position="193"/>
    </location>
</feature>
<reference evidence="4 5" key="1">
    <citation type="submission" date="2020-04" db="EMBL/GenBank/DDBJ databases">
        <title>Perkinsus olseni comparative genomics.</title>
        <authorList>
            <person name="Bogema D.R."/>
        </authorList>
    </citation>
    <scope>NUCLEOTIDE SEQUENCE [LARGE SCALE GENOMIC DNA]</scope>
    <source>
        <strain evidence="4">ATCC PRA-205</strain>
    </source>
</reference>
<dbReference type="EMBL" id="JABANM010026560">
    <property type="protein sequence ID" value="KAF4712784.1"/>
    <property type="molecule type" value="Genomic_DNA"/>
</dbReference>
<sequence length="818" mass="89794">AKAKGKGKARAKAAPKSSASTRQARARGSRTSPSASSVSSFMPPPSSSVVPPTQLNAASRSRSSSSAALPLSPAPSPSTSDHSTLSPNLLRHFSAVAEEGRGRYNAASSDSASDATGPKTPPTRLVQHGVPLPVIPEGRRLPLMSSEEISPTPRPATPSVESLEVAIPRLLSATGSATSEESENVSGEQSSSFDVRDEPSSSSKEQGAVHIGPQSLPAAAATDREAIEEIHPSDFVFLDIPWEDRAGDRNNIEDGLLFQEIPRDPLTAERLLESETEHTTSSGSDRVKKPRGSAIQWGEPFEEFDDEVSAAYWLATNGGFAKLRSHANKKGLKEWFYCRDCGHPASNRRKTSAANEKPPDGWTPVQLMLAYDPDIEQMARNNSGIPPPDAVDTAFVVHSNFESGFRVVFSTRRLIGMSRQAPMYSIDATYKLNYHGFPVLVLGICDYRNHVFPVALALCGNERTLDFTHILQSLDIGARKIGLPNHSPHYVMADAASAITNAVTTAFPRAKRSMCWYHVKKNIEGTLKTLKVAAEIQTSLLRGLAVLQLAVTEECFQCLFGLMRQKYQPLCPQAVAYIDQQWIQHCSTWWEGYAERLPSTNNGIESANGRIKGKVLRNKLSIGDFTQKVLTDIMPMFSREMDSSDATNARYYEGISEVQATKGEYATAALWETAAKIVEFSPPSDTRRYLFALSRKVDPAFLCVANIVRYLNMLKGNSQGANFDELTSLMLKMYVIHVPRDATSWRQCCCSCTAFLKAKVCYHVIGVGIRLHLLDVSDRKQLPINRRPRRKGRPRKAKRALQLNLSLDAAAADRTQTF</sequence>
<protein>
    <recommendedName>
        <fullName evidence="3">SWIM-type domain-containing protein</fullName>
    </recommendedName>
</protein>
<evidence type="ECO:0000313" key="5">
    <source>
        <dbReference type="Proteomes" id="UP000574390"/>
    </source>
</evidence>
<feature type="domain" description="SWIM-type" evidence="3">
    <location>
        <begin position="734"/>
        <end position="772"/>
    </location>
</feature>
<proteinExistence type="predicted"/>
<dbReference type="Pfam" id="PF10551">
    <property type="entry name" value="MULE"/>
    <property type="match status" value="1"/>
</dbReference>
<feature type="region of interest" description="Disordered" evidence="2">
    <location>
        <begin position="174"/>
        <end position="220"/>
    </location>
</feature>
<evidence type="ECO:0000256" key="2">
    <source>
        <dbReference type="SAM" id="MobiDB-lite"/>
    </source>
</evidence>
<dbReference type="PANTHER" id="PTHR31569">
    <property type="entry name" value="SWIM-TYPE DOMAIN-CONTAINING PROTEIN"/>
    <property type="match status" value="1"/>
</dbReference>
<feature type="compositionally biased region" description="Low complexity" evidence="2">
    <location>
        <begin position="106"/>
        <end position="115"/>
    </location>
</feature>
<keyword evidence="1" id="KW-0479">Metal-binding</keyword>
<feature type="compositionally biased region" description="Basic residues" evidence="2">
    <location>
        <begin position="1"/>
        <end position="13"/>
    </location>
</feature>
<feature type="non-terminal residue" evidence="4">
    <location>
        <position position="1"/>
    </location>
</feature>
<keyword evidence="1" id="KW-0863">Zinc-finger</keyword>
<feature type="region of interest" description="Disordered" evidence="2">
    <location>
        <begin position="1"/>
        <end position="139"/>
    </location>
</feature>
<dbReference type="PANTHER" id="PTHR31569:SF4">
    <property type="entry name" value="SWIM-TYPE DOMAIN-CONTAINING PROTEIN"/>
    <property type="match status" value="1"/>
</dbReference>
<dbReference type="InterPro" id="IPR052579">
    <property type="entry name" value="Zinc_finger_SWIM"/>
</dbReference>
<dbReference type="Proteomes" id="UP000574390">
    <property type="component" value="Unassembled WGS sequence"/>
</dbReference>
<evidence type="ECO:0000256" key="1">
    <source>
        <dbReference type="PROSITE-ProRule" id="PRU00325"/>
    </source>
</evidence>
<comment type="caution">
    <text evidence="4">The sequence shown here is derived from an EMBL/GenBank/DDBJ whole genome shotgun (WGS) entry which is preliminary data.</text>
</comment>
<organism evidence="4 5">
    <name type="scientific">Perkinsus olseni</name>
    <name type="common">Perkinsus atlanticus</name>
    <dbReference type="NCBI Taxonomy" id="32597"/>
    <lineage>
        <taxon>Eukaryota</taxon>
        <taxon>Sar</taxon>
        <taxon>Alveolata</taxon>
        <taxon>Perkinsozoa</taxon>
        <taxon>Perkinsea</taxon>
        <taxon>Perkinsida</taxon>
        <taxon>Perkinsidae</taxon>
        <taxon>Perkinsus</taxon>
    </lineage>
</organism>